<accession>A0A835YBC4</accession>
<comment type="caution">
    <text evidence="3">The sequence shown here is derived from an EMBL/GenBank/DDBJ whole genome shotgun (WGS) entry which is preliminary data.</text>
</comment>
<organism evidence="3 4">
    <name type="scientific">Edaphochlamys debaryana</name>
    <dbReference type="NCBI Taxonomy" id="47281"/>
    <lineage>
        <taxon>Eukaryota</taxon>
        <taxon>Viridiplantae</taxon>
        <taxon>Chlorophyta</taxon>
        <taxon>core chlorophytes</taxon>
        <taxon>Chlorophyceae</taxon>
        <taxon>CS clade</taxon>
        <taxon>Chlamydomonadales</taxon>
        <taxon>Chlamydomonadales incertae sedis</taxon>
        <taxon>Edaphochlamys</taxon>
    </lineage>
</organism>
<keyword evidence="1" id="KW-0472">Membrane</keyword>
<protein>
    <submittedName>
        <fullName evidence="3">Uncharacterized protein</fullName>
    </submittedName>
</protein>
<keyword evidence="2" id="KW-0732">Signal</keyword>
<dbReference type="OrthoDB" id="526091at2759"/>
<evidence type="ECO:0000256" key="1">
    <source>
        <dbReference type="SAM" id="Phobius"/>
    </source>
</evidence>
<sequence length="74" mass="7986">MSGTALWVASLLRKAASFVVSCRDVLPQFTVLSPGQAVRRMVLILAASLLMVVVLTTIDSALLYTYICSARRVA</sequence>
<gene>
    <name evidence="3" type="ORF">HYH03_003335</name>
</gene>
<keyword evidence="4" id="KW-1185">Reference proteome</keyword>
<reference evidence="3" key="1">
    <citation type="journal article" date="2020" name="bioRxiv">
        <title>Comparative genomics of Chlamydomonas.</title>
        <authorList>
            <person name="Craig R.J."/>
            <person name="Hasan A.R."/>
            <person name="Ness R.W."/>
            <person name="Keightley P.D."/>
        </authorList>
    </citation>
    <scope>NUCLEOTIDE SEQUENCE</scope>
    <source>
        <strain evidence="3">CCAP 11/70</strain>
    </source>
</reference>
<feature type="chain" id="PRO_5032978499" evidence="2">
    <location>
        <begin position="18"/>
        <end position="74"/>
    </location>
</feature>
<keyword evidence="1" id="KW-1133">Transmembrane helix</keyword>
<dbReference type="EMBL" id="JAEHOE010000009">
    <property type="protein sequence ID" value="KAG2498584.1"/>
    <property type="molecule type" value="Genomic_DNA"/>
</dbReference>
<feature type="signal peptide" evidence="2">
    <location>
        <begin position="1"/>
        <end position="17"/>
    </location>
</feature>
<dbReference type="Proteomes" id="UP000612055">
    <property type="component" value="Unassembled WGS sequence"/>
</dbReference>
<proteinExistence type="predicted"/>
<name>A0A835YBC4_9CHLO</name>
<keyword evidence="1" id="KW-0812">Transmembrane</keyword>
<feature type="transmembrane region" description="Helical" evidence="1">
    <location>
        <begin position="41"/>
        <end position="67"/>
    </location>
</feature>
<evidence type="ECO:0000313" key="3">
    <source>
        <dbReference type="EMBL" id="KAG2498584.1"/>
    </source>
</evidence>
<evidence type="ECO:0000313" key="4">
    <source>
        <dbReference type="Proteomes" id="UP000612055"/>
    </source>
</evidence>
<evidence type="ECO:0000256" key="2">
    <source>
        <dbReference type="SAM" id="SignalP"/>
    </source>
</evidence>
<dbReference type="AlphaFoldDB" id="A0A835YBC4"/>